<evidence type="ECO:0000256" key="1">
    <source>
        <dbReference type="SAM" id="Phobius"/>
    </source>
</evidence>
<keyword evidence="1" id="KW-0472">Membrane</keyword>
<sequence>MEKVHNVHHISFPPIISACRFFFFLAVLPPCYQLTRSRKGSLSRRAELHLPVDNTREQETQTQLRRIKHGKGTLRRPEGRRQDVRVARCRRRQHQVLLLRHGDHVAQLGSLGVAPARLRQDARRRQGTDSKFINYLRNKNPKIMLPP</sequence>
<keyword evidence="1" id="KW-1133">Transmembrane helix</keyword>
<proteinExistence type="predicted"/>
<protein>
    <submittedName>
        <fullName evidence="2">Uncharacterized protein</fullName>
    </submittedName>
</protein>
<dbReference type="EMBL" id="JAENGZ010000073">
    <property type="protein sequence ID" value="KAG6970474.1"/>
    <property type="molecule type" value="Genomic_DNA"/>
</dbReference>
<gene>
    <name evidence="2" type="ORF">JG687_00002614</name>
</gene>
<reference evidence="2" key="1">
    <citation type="submission" date="2021-01" db="EMBL/GenBank/DDBJ databases">
        <title>Phytophthora aleatoria, a newly-described species from Pinus radiata is distinct from Phytophthora cactorum isolates based on comparative genomics.</title>
        <authorList>
            <person name="Mcdougal R."/>
            <person name="Panda P."/>
            <person name="Williams N."/>
            <person name="Studholme D.J."/>
        </authorList>
    </citation>
    <scope>NUCLEOTIDE SEQUENCE</scope>
    <source>
        <strain evidence="2">NZFS 3830</strain>
    </source>
</reference>
<name>A0A8T1UUG2_9STRA</name>
<comment type="caution">
    <text evidence="2">The sequence shown here is derived from an EMBL/GenBank/DDBJ whole genome shotgun (WGS) entry which is preliminary data.</text>
</comment>
<keyword evidence="1" id="KW-0812">Transmembrane</keyword>
<accession>A0A8T1UUG2</accession>
<feature type="transmembrane region" description="Helical" evidence="1">
    <location>
        <begin position="12"/>
        <end position="35"/>
    </location>
</feature>
<evidence type="ECO:0000313" key="3">
    <source>
        <dbReference type="Proteomes" id="UP000688947"/>
    </source>
</evidence>
<evidence type="ECO:0000313" key="2">
    <source>
        <dbReference type="EMBL" id="KAG6970474.1"/>
    </source>
</evidence>
<dbReference type="AlphaFoldDB" id="A0A8T1UUG2"/>
<organism evidence="2 3">
    <name type="scientific">Phytophthora cactorum</name>
    <dbReference type="NCBI Taxonomy" id="29920"/>
    <lineage>
        <taxon>Eukaryota</taxon>
        <taxon>Sar</taxon>
        <taxon>Stramenopiles</taxon>
        <taxon>Oomycota</taxon>
        <taxon>Peronosporomycetes</taxon>
        <taxon>Peronosporales</taxon>
        <taxon>Peronosporaceae</taxon>
        <taxon>Phytophthora</taxon>
    </lineage>
</organism>
<dbReference type="PROSITE" id="PS51257">
    <property type="entry name" value="PROKAR_LIPOPROTEIN"/>
    <property type="match status" value="1"/>
</dbReference>
<dbReference type="Proteomes" id="UP000688947">
    <property type="component" value="Unassembled WGS sequence"/>
</dbReference>